<evidence type="ECO:0000313" key="5">
    <source>
        <dbReference type="Proteomes" id="UP000567795"/>
    </source>
</evidence>
<name>A0A852ZLS1_9ACTN</name>
<evidence type="ECO:0000256" key="1">
    <source>
        <dbReference type="SAM" id="MobiDB-lite"/>
    </source>
</evidence>
<protein>
    <submittedName>
        <fullName evidence="4">Outer membrane protein assembly factor BamB</fullName>
    </submittedName>
</protein>
<keyword evidence="2" id="KW-0812">Transmembrane</keyword>
<dbReference type="Pfam" id="PF13360">
    <property type="entry name" value="PQQ_2"/>
    <property type="match status" value="1"/>
</dbReference>
<feature type="compositionally biased region" description="Basic and acidic residues" evidence="1">
    <location>
        <begin position="203"/>
        <end position="219"/>
    </location>
</feature>
<dbReference type="Proteomes" id="UP000567795">
    <property type="component" value="Unassembled WGS sequence"/>
</dbReference>
<dbReference type="AlphaFoldDB" id="A0A852ZLS1"/>
<feature type="compositionally biased region" description="Low complexity" evidence="1">
    <location>
        <begin position="262"/>
        <end position="284"/>
    </location>
</feature>
<dbReference type="Gene3D" id="2.130.10.10">
    <property type="entry name" value="YVTN repeat-like/Quinoprotein amine dehydrogenase"/>
    <property type="match status" value="1"/>
</dbReference>
<evidence type="ECO:0000259" key="3">
    <source>
        <dbReference type="Pfam" id="PF13360"/>
    </source>
</evidence>
<keyword evidence="2" id="KW-1133">Transmembrane helix</keyword>
<dbReference type="SUPFAM" id="SSF50998">
    <property type="entry name" value="Quinoprotein alcohol dehydrogenase-like"/>
    <property type="match status" value="1"/>
</dbReference>
<organism evidence="4 5">
    <name type="scientific">Allostreptomyces psammosilenae</name>
    <dbReference type="NCBI Taxonomy" id="1892865"/>
    <lineage>
        <taxon>Bacteria</taxon>
        <taxon>Bacillati</taxon>
        <taxon>Actinomycetota</taxon>
        <taxon>Actinomycetes</taxon>
        <taxon>Kitasatosporales</taxon>
        <taxon>Streptomycetaceae</taxon>
        <taxon>Allostreptomyces</taxon>
    </lineage>
</organism>
<dbReference type="EMBL" id="JACBZD010000001">
    <property type="protein sequence ID" value="NYI03343.1"/>
    <property type="molecule type" value="Genomic_DNA"/>
</dbReference>
<reference evidence="4 5" key="1">
    <citation type="submission" date="2020-07" db="EMBL/GenBank/DDBJ databases">
        <title>Sequencing the genomes of 1000 actinobacteria strains.</title>
        <authorList>
            <person name="Klenk H.-P."/>
        </authorList>
    </citation>
    <scope>NUCLEOTIDE SEQUENCE [LARGE SCALE GENOMIC DNA]</scope>
    <source>
        <strain evidence="4 5">DSM 42178</strain>
    </source>
</reference>
<evidence type="ECO:0000313" key="4">
    <source>
        <dbReference type="EMBL" id="NYI03343.1"/>
    </source>
</evidence>
<feature type="compositionally biased region" description="Gly residues" evidence="1">
    <location>
        <begin position="121"/>
        <end position="132"/>
    </location>
</feature>
<dbReference type="RefSeq" id="WP_179812407.1">
    <property type="nucleotide sequence ID" value="NZ_JACBZD010000001.1"/>
</dbReference>
<sequence length="738" mass="74030">MPNDSAGYDGRQGHGGHDGTSPYPPFPPHPGEEAGQDQTAWQQRVDSDAPWSTGGYGAERQPGYDPLTGPMPGGPPPGDGLPGSGEAGSWAADHRDYPDPLHQPPTAPYPPAGYDSPGADGPAGYGTGGYPGGDPVDGRYAPGAVGYADPERPYQEHDPAYGPEYGSGGAFADADGYPAGAGYRPYGETDDYPAPAGYAGADDYDRPDGYDGPDDHDGPDGYDGPAGYGEYGAAQGYPPPFPGADGSAAAGHLADDDATRTDLPPLSDPSGGPGAAGSFPADGARPGEGERGASRAAGSRGGDAGRAPRRSGRRLPLPLIAGAVALVVLVALGLWVWRPGGGGEEGGGEQAGTGSPAWQQAWATEPPAGDSAAGGDLLAAWTTGELLVRVDGSGARGYRLDSGELAWSAEPPAEDLVPCAAAATPAGEGVGAVLYGKAGEDRCSRLVGLNLADGTAAWNHELDGEGEADAPLRVTANDSLVVALTPAGMAGYRPADGERAWAAEAGDNCGFSAPTAGATAIIAQRTCYTPDREEGLRAVNAENGETVWTRELAATTLRVDVLSVDPVVVRPVDSAAEGNGTILTLDGEGQTTAELAVDQDFGELRVNDGLSAPVPSVVAGGGTIVTTTLSSSTGAAELVAVDAASGQVLWHRAAPEGRRLTVVAVREDSVLAVADATAGEPAEVIGYALTDGQADSVALLPQDAPSVSAGRALAVGEGLALLPRDAAARGVDAAVYGG</sequence>
<feature type="compositionally biased region" description="Pro residues" evidence="1">
    <location>
        <begin position="101"/>
        <end position="111"/>
    </location>
</feature>
<proteinExistence type="predicted"/>
<keyword evidence="2" id="KW-0472">Membrane</keyword>
<dbReference type="InterPro" id="IPR018391">
    <property type="entry name" value="PQQ_b-propeller_rpt"/>
</dbReference>
<dbReference type="PANTHER" id="PTHR34512">
    <property type="entry name" value="CELL SURFACE PROTEIN"/>
    <property type="match status" value="1"/>
</dbReference>
<dbReference type="InterPro" id="IPR011047">
    <property type="entry name" value="Quinoprotein_ADH-like_sf"/>
</dbReference>
<feature type="compositionally biased region" description="Low complexity" evidence="1">
    <location>
        <begin position="170"/>
        <end position="201"/>
    </location>
</feature>
<feature type="transmembrane region" description="Helical" evidence="2">
    <location>
        <begin position="315"/>
        <end position="337"/>
    </location>
</feature>
<feature type="region of interest" description="Disordered" evidence="1">
    <location>
        <begin position="343"/>
        <end position="372"/>
    </location>
</feature>
<comment type="caution">
    <text evidence="4">The sequence shown here is derived from an EMBL/GenBank/DDBJ whole genome shotgun (WGS) entry which is preliminary data.</text>
</comment>
<gene>
    <name evidence="4" type="ORF">FHU37_000286</name>
</gene>
<keyword evidence="5" id="KW-1185">Reference proteome</keyword>
<feature type="compositionally biased region" description="Basic and acidic residues" evidence="1">
    <location>
        <begin position="149"/>
        <end position="159"/>
    </location>
</feature>
<dbReference type="SMART" id="SM00564">
    <property type="entry name" value="PQQ"/>
    <property type="match status" value="2"/>
</dbReference>
<dbReference type="InterPro" id="IPR015943">
    <property type="entry name" value="WD40/YVTN_repeat-like_dom_sf"/>
</dbReference>
<feature type="domain" description="Pyrrolo-quinoline quinone repeat" evidence="3">
    <location>
        <begin position="401"/>
        <end position="628"/>
    </location>
</feature>
<feature type="compositionally biased region" description="Polar residues" evidence="1">
    <location>
        <begin position="352"/>
        <end position="362"/>
    </location>
</feature>
<feature type="region of interest" description="Disordered" evidence="1">
    <location>
        <begin position="1"/>
        <end position="312"/>
    </location>
</feature>
<evidence type="ECO:0000256" key="2">
    <source>
        <dbReference type="SAM" id="Phobius"/>
    </source>
</evidence>
<dbReference type="InterPro" id="IPR002372">
    <property type="entry name" value="PQQ_rpt_dom"/>
</dbReference>
<accession>A0A852ZLS1</accession>
<dbReference type="PANTHER" id="PTHR34512:SF30">
    <property type="entry name" value="OUTER MEMBRANE PROTEIN ASSEMBLY FACTOR BAMB"/>
    <property type="match status" value="1"/>
</dbReference>